<dbReference type="Gene3D" id="1.20.1550.10">
    <property type="entry name" value="DsbB-like"/>
    <property type="match status" value="1"/>
</dbReference>
<dbReference type="InterPro" id="IPR023380">
    <property type="entry name" value="DsbB-like_sf"/>
</dbReference>
<protein>
    <submittedName>
        <fullName evidence="7">Disulfide bond formation protein DsbB</fullName>
    </submittedName>
</protein>
<dbReference type="GO" id="GO:0005886">
    <property type="term" value="C:plasma membrane"/>
    <property type="evidence" value="ECO:0007669"/>
    <property type="project" value="UniProtKB-SubCell"/>
</dbReference>
<dbReference type="RefSeq" id="WP_015396282.1">
    <property type="nucleotide sequence ID" value="NC_020294.1"/>
</dbReference>
<dbReference type="AlphaFoldDB" id="M1LRV0"/>
<dbReference type="KEGG" id="kde:CDSE_0566"/>
<name>M1LRV0_9PROT</name>
<proteinExistence type="predicted"/>
<dbReference type="GO" id="GO:0006457">
    <property type="term" value="P:protein folding"/>
    <property type="evidence" value="ECO:0007669"/>
    <property type="project" value="InterPro"/>
</dbReference>
<dbReference type="SUPFAM" id="SSF158442">
    <property type="entry name" value="DsbB-like"/>
    <property type="match status" value="1"/>
</dbReference>
<evidence type="ECO:0000256" key="2">
    <source>
        <dbReference type="ARBA" id="ARBA00022475"/>
    </source>
</evidence>
<dbReference type="GO" id="GO:0015035">
    <property type="term" value="F:protein-disulfide reductase activity"/>
    <property type="evidence" value="ECO:0007669"/>
    <property type="project" value="InterPro"/>
</dbReference>
<dbReference type="PATRIC" id="fig|1208919.3.peg.309"/>
<evidence type="ECO:0000256" key="1">
    <source>
        <dbReference type="ARBA" id="ARBA00004651"/>
    </source>
</evidence>
<dbReference type="Pfam" id="PF02600">
    <property type="entry name" value="DsbB"/>
    <property type="match status" value="1"/>
</dbReference>
<keyword evidence="4 6" id="KW-1133">Transmembrane helix</keyword>
<accession>M1LRV0</accession>
<dbReference type="STRING" id="1208919.CDSE_0566"/>
<dbReference type="OrthoDB" id="3711263at2"/>
<keyword evidence="5 6" id="KW-0472">Membrane</keyword>
<feature type="transmembrane region" description="Helical" evidence="6">
    <location>
        <begin position="136"/>
        <end position="156"/>
    </location>
</feature>
<dbReference type="PANTHER" id="PTHR36570:SF3">
    <property type="entry name" value="DISULFIDE BOND FORMATION PROTEIN B"/>
    <property type="match status" value="1"/>
</dbReference>
<keyword evidence="3 6" id="KW-0812">Transmembrane</keyword>
<dbReference type="Proteomes" id="UP000011547">
    <property type="component" value="Chromosome"/>
</dbReference>
<dbReference type="EMBL" id="CP003803">
    <property type="protein sequence ID" value="AGF46871.1"/>
    <property type="molecule type" value="Genomic_DNA"/>
</dbReference>
<keyword evidence="2" id="KW-1003">Cell membrane</keyword>
<evidence type="ECO:0000313" key="8">
    <source>
        <dbReference type="Proteomes" id="UP000011547"/>
    </source>
</evidence>
<dbReference type="InterPro" id="IPR050183">
    <property type="entry name" value="DsbB"/>
</dbReference>
<keyword evidence="8" id="KW-1185">Reference proteome</keyword>
<evidence type="ECO:0000256" key="3">
    <source>
        <dbReference type="ARBA" id="ARBA00022692"/>
    </source>
</evidence>
<evidence type="ECO:0000256" key="4">
    <source>
        <dbReference type="ARBA" id="ARBA00022989"/>
    </source>
</evidence>
<evidence type="ECO:0000256" key="5">
    <source>
        <dbReference type="ARBA" id="ARBA00023136"/>
    </source>
</evidence>
<sequence>MKQYLGDKLFLFISTLCIISLGAALISQHIFDMQPCAWCVVQRLLFFFIGIISFFAYFIKNTMISKIVAVIVGILSIMGIIAALLQNALHSENLSCVITPADKIISNTGFDSAMPWLFNIYSSCADDPVILLGIEYFIWSLSLFVVLTIISFSIALRKN</sequence>
<dbReference type="InterPro" id="IPR003752">
    <property type="entry name" value="DiS_bond_form_DsbB/BdbC"/>
</dbReference>
<dbReference type="eggNOG" id="COG1495">
    <property type="taxonomic scope" value="Bacteria"/>
</dbReference>
<dbReference type="HOGENOM" id="CLU_098660_3_0_4"/>
<evidence type="ECO:0000313" key="7">
    <source>
        <dbReference type="EMBL" id="AGF46871.1"/>
    </source>
</evidence>
<feature type="transmembrane region" description="Helical" evidence="6">
    <location>
        <begin position="43"/>
        <end position="60"/>
    </location>
</feature>
<gene>
    <name evidence="7" type="ORF">CDSE_0566</name>
</gene>
<evidence type="ECO:0000256" key="6">
    <source>
        <dbReference type="SAM" id="Phobius"/>
    </source>
</evidence>
<comment type="subcellular location">
    <subcellularLocation>
        <location evidence="1">Cell membrane</location>
        <topology evidence="1">Multi-pass membrane protein</topology>
    </subcellularLocation>
</comment>
<dbReference type="PANTHER" id="PTHR36570">
    <property type="entry name" value="DISULFIDE BOND FORMATION PROTEIN B"/>
    <property type="match status" value="1"/>
</dbReference>
<reference evidence="7 8" key="1">
    <citation type="journal article" date="2013" name="Genome Biol. Evol.">
        <title>Genome evolution and phylogenomic analysis of candidatus kinetoplastibacterium, the betaproteobacterial endosymbionts of strigomonas and angomonas.</title>
        <authorList>
            <person name="Alves J.M."/>
            <person name="Serrano M.G."/>
            <person name="Maia da Silva F."/>
            <person name="Voegtly L.J."/>
            <person name="Matveyev A.V."/>
            <person name="Teixeira M.M."/>
            <person name="Camargo E.P."/>
            <person name="Buck G.A."/>
        </authorList>
    </citation>
    <scope>NUCLEOTIDE SEQUENCE [LARGE SCALE GENOMIC DNA]</scope>
    <source>
        <strain evidence="7 8">TCC079E</strain>
    </source>
</reference>
<organism evidence="7 8">
    <name type="scientific">Candidatus Kinetoplastidibacterium desouzai TCC079E</name>
    <dbReference type="NCBI Taxonomy" id="1208919"/>
    <lineage>
        <taxon>Bacteria</taxon>
        <taxon>Pseudomonadati</taxon>
        <taxon>Pseudomonadota</taxon>
        <taxon>Betaproteobacteria</taxon>
        <taxon>Candidatus Kinetoplastidibacterium</taxon>
    </lineage>
</organism>
<feature type="transmembrane region" description="Helical" evidence="6">
    <location>
        <begin position="9"/>
        <end position="31"/>
    </location>
</feature>
<feature type="transmembrane region" description="Helical" evidence="6">
    <location>
        <begin position="67"/>
        <end position="85"/>
    </location>
</feature>